<evidence type="ECO:0000313" key="5">
    <source>
        <dbReference type="Proteomes" id="UP001153292"/>
    </source>
</evidence>
<comment type="similarity">
    <text evidence="2">Belongs to the COMM domain-containing protein 5 family.</text>
</comment>
<evidence type="ECO:0000256" key="1">
    <source>
        <dbReference type="ARBA" id="ARBA00016556"/>
    </source>
</evidence>
<dbReference type="PANTHER" id="PTHR15666">
    <property type="entry name" value="COMM DOMAIN CONTAINING PROTEIN 5"/>
    <property type="match status" value="1"/>
</dbReference>
<proteinExistence type="inferred from homology"/>
<keyword evidence="5" id="KW-1185">Reference proteome</keyword>
<dbReference type="PANTHER" id="PTHR15666:SF1">
    <property type="entry name" value="COMM DOMAIN-CONTAINING PROTEIN 5"/>
    <property type="match status" value="1"/>
</dbReference>
<name>A0ABN8B911_CHISP</name>
<dbReference type="InterPro" id="IPR037357">
    <property type="entry name" value="COMMD5"/>
</dbReference>
<accession>A0ABN8B911</accession>
<organism evidence="4 5">
    <name type="scientific">Chilo suppressalis</name>
    <name type="common">Asiatic rice borer moth</name>
    <dbReference type="NCBI Taxonomy" id="168631"/>
    <lineage>
        <taxon>Eukaryota</taxon>
        <taxon>Metazoa</taxon>
        <taxon>Ecdysozoa</taxon>
        <taxon>Arthropoda</taxon>
        <taxon>Hexapoda</taxon>
        <taxon>Insecta</taxon>
        <taxon>Pterygota</taxon>
        <taxon>Neoptera</taxon>
        <taxon>Endopterygota</taxon>
        <taxon>Lepidoptera</taxon>
        <taxon>Glossata</taxon>
        <taxon>Ditrysia</taxon>
        <taxon>Pyraloidea</taxon>
        <taxon>Crambidae</taxon>
        <taxon>Crambinae</taxon>
        <taxon>Chilo</taxon>
    </lineage>
</organism>
<evidence type="ECO:0000259" key="3">
    <source>
        <dbReference type="PROSITE" id="PS51269"/>
    </source>
</evidence>
<evidence type="ECO:0000256" key="2">
    <source>
        <dbReference type="ARBA" id="ARBA00093452"/>
    </source>
</evidence>
<dbReference type="PROSITE" id="PS51269">
    <property type="entry name" value="COMM"/>
    <property type="match status" value="1"/>
</dbReference>
<dbReference type="Proteomes" id="UP001153292">
    <property type="component" value="Chromosome 27"/>
</dbReference>
<gene>
    <name evidence="4" type="ORF">CHILSU_LOCUS7376</name>
</gene>
<feature type="domain" description="COMM" evidence="3">
    <location>
        <begin position="123"/>
        <end position="199"/>
    </location>
</feature>
<protein>
    <recommendedName>
        <fullName evidence="1">COMM domain-containing protein 5</fullName>
    </recommendedName>
</protein>
<dbReference type="InterPro" id="IPR017920">
    <property type="entry name" value="COMM"/>
</dbReference>
<sequence>MSQQLELLNEHPSHWIPVSYVTPEIQKKEIKPFVVLALKELEGNPDSRTSSLVNVDKFSAVREVVRHFARLRSATKEAWGQEDVKCFLDSLRFSPECVTELASLLCVDKIYENIPPHLRMKPGLESLKWKIDVSLSQSNIHSEKADPSRTKEIMRRDTRIILILKLTDGQTKSYRLTIVKFHELRYAIASALKSMIVLEKRKCMRKD</sequence>
<dbReference type="EMBL" id="OU963920">
    <property type="protein sequence ID" value="CAH0404068.1"/>
    <property type="molecule type" value="Genomic_DNA"/>
</dbReference>
<evidence type="ECO:0000313" key="4">
    <source>
        <dbReference type="EMBL" id="CAH0404068.1"/>
    </source>
</evidence>
<reference evidence="4" key="1">
    <citation type="submission" date="2021-12" db="EMBL/GenBank/DDBJ databases">
        <authorList>
            <person name="King R."/>
        </authorList>
    </citation>
    <scope>NUCLEOTIDE SEQUENCE</scope>
</reference>